<feature type="compositionally biased region" description="Acidic residues" evidence="1">
    <location>
        <begin position="156"/>
        <end position="166"/>
    </location>
</feature>
<proteinExistence type="predicted"/>
<feature type="region of interest" description="Disordered" evidence="1">
    <location>
        <begin position="460"/>
        <end position="530"/>
    </location>
</feature>
<feature type="compositionally biased region" description="Low complexity" evidence="1">
    <location>
        <begin position="800"/>
        <end position="811"/>
    </location>
</feature>
<feature type="region of interest" description="Disordered" evidence="1">
    <location>
        <begin position="26"/>
        <end position="123"/>
    </location>
</feature>
<dbReference type="Proteomes" id="UP001175001">
    <property type="component" value="Unassembled WGS sequence"/>
</dbReference>
<accession>A0AA39YZ94</accession>
<feature type="compositionally biased region" description="Polar residues" evidence="1">
    <location>
        <begin position="392"/>
        <end position="407"/>
    </location>
</feature>
<feature type="compositionally biased region" description="Low complexity" evidence="1">
    <location>
        <begin position="375"/>
        <end position="389"/>
    </location>
</feature>
<reference evidence="2" key="1">
    <citation type="submission" date="2023-06" db="EMBL/GenBank/DDBJ databases">
        <title>Multi-omics analyses reveal the molecular pathogenesis toolkit of Lasiodiplodia hormozganensis, a cross-kingdom pathogen.</title>
        <authorList>
            <person name="Felix C."/>
            <person name="Meneses R."/>
            <person name="Goncalves M.F.M."/>
            <person name="Tilleman L."/>
            <person name="Duarte A.S."/>
            <person name="Jorrin-Novo J.V."/>
            <person name="Van De Peer Y."/>
            <person name="Deforce D."/>
            <person name="Van Nieuwerburgh F."/>
            <person name="Esteves A.C."/>
            <person name="Alves A."/>
        </authorList>
    </citation>
    <scope>NUCLEOTIDE SEQUENCE</scope>
    <source>
        <strain evidence="2">CBS 339.90</strain>
    </source>
</reference>
<evidence type="ECO:0000256" key="1">
    <source>
        <dbReference type="SAM" id="MobiDB-lite"/>
    </source>
</evidence>
<comment type="caution">
    <text evidence="2">The sequence shown here is derived from an EMBL/GenBank/DDBJ whole genome shotgun (WGS) entry which is preliminary data.</text>
</comment>
<dbReference type="AlphaFoldDB" id="A0AA39YZ94"/>
<keyword evidence="3" id="KW-1185">Reference proteome</keyword>
<feature type="region of interest" description="Disordered" evidence="1">
    <location>
        <begin position="371"/>
        <end position="407"/>
    </location>
</feature>
<evidence type="ECO:0000313" key="2">
    <source>
        <dbReference type="EMBL" id="KAK0661288.1"/>
    </source>
</evidence>
<dbReference type="EMBL" id="JAUJDW010000008">
    <property type="protein sequence ID" value="KAK0661288.1"/>
    <property type="molecule type" value="Genomic_DNA"/>
</dbReference>
<feature type="compositionally biased region" description="Polar residues" evidence="1">
    <location>
        <begin position="47"/>
        <end position="67"/>
    </location>
</feature>
<feature type="compositionally biased region" description="Polar residues" evidence="1">
    <location>
        <begin position="812"/>
        <end position="822"/>
    </location>
</feature>
<feature type="region of interest" description="Disordered" evidence="1">
    <location>
        <begin position="800"/>
        <end position="822"/>
    </location>
</feature>
<feature type="region of interest" description="Disordered" evidence="1">
    <location>
        <begin position="316"/>
        <end position="338"/>
    </location>
</feature>
<protein>
    <submittedName>
        <fullName evidence="2">Uncharacterized protein</fullName>
    </submittedName>
</protein>
<feature type="region of interest" description="Disordered" evidence="1">
    <location>
        <begin position="143"/>
        <end position="187"/>
    </location>
</feature>
<feature type="compositionally biased region" description="Low complexity" evidence="1">
    <location>
        <begin position="72"/>
        <end position="89"/>
    </location>
</feature>
<feature type="compositionally biased region" description="Low complexity" evidence="1">
    <location>
        <begin position="514"/>
        <end position="525"/>
    </location>
</feature>
<feature type="compositionally biased region" description="Basic and acidic residues" evidence="1">
    <location>
        <begin position="473"/>
        <end position="487"/>
    </location>
</feature>
<evidence type="ECO:0000313" key="3">
    <source>
        <dbReference type="Proteomes" id="UP001175001"/>
    </source>
</evidence>
<feature type="compositionally biased region" description="Polar residues" evidence="1">
    <location>
        <begin position="328"/>
        <end position="338"/>
    </location>
</feature>
<sequence>MTPAFVFPTRDTRTIKATRSLPPLRKSQSFAHIQVIRREDERRPPRNTHSYLSNASTADLSSPSFRRTGSESDITSLRTTLTRDTSSSSVVAPGHTFADMARTGGSKKNEPFAVRPTHSPAGLMKLKPKAKTKSIWKPLDLAENETSDASASPAPAEEETSQDEVETGSVASSSHILAPIRAPLGPPVDMAGSNAKEGKDEVLEEFGHRLAEPVWLRSNPGKQNGELRFIQHPNRDVSAHLWSATDFEWMEIGLYSCARKLIDGHVTHDNYLEFAGLPKRRDVSLAYFTKLAKGYHRFHEIHPAVAVAPLSSKQPAGALQQRPALNPRPTTSEAARYDSLSTVSGSLNEDRFPTLASLTLRDHPAAVPRPIATRGPAAPQGLGAPADDPFATDSQISPKTELSSTPWSSGIREHTMLRDPGKMDFAFRFPSDINSSLRGGLFPNVDGGDRKAFFAEQERTRAEKMRQGFAPTDRSDRADDSQSKTDETPLSEMTQFASRVASDRGPPVPGIGPGASATSSGPATSMGPLAKIQTNPLDVHQAQQLDQTNESRARMLDYLNRIGNEHVPTLHPPQDLRGLQRSSSVSKDMEATSQLGLHEKPTYSELQVSRTALRTSDPEPGYYENRHSNVHNSFGFGSPTPQNFGGPFFQDDVPTQNNPTAHRSTRKSRADELDEWWKSGLRTQRHDDFMKTLINPAISGSNKDDYQVTDRLLVPLYESLASYVRVPGEPPKVPDYFARFAPPPEWAMDRSPAGGKSFFGEDCGETPRRIGRDPRYQSNFSLPKFTVFEEQHDESAMRFQQGMRGSQSGQGYANSPFYTRRF</sequence>
<gene>
    <name evidence="2" type="ORF">DIS24_g2734</name>
</gene>
<organism evidence="2 3">
    <name type="scientific">Lasiodiplodia hormozganensis</name>
    <dbReference type="NCBI Taxonomy" id="869390"/>
    <lineage>
        <taxon>Eukaryota</taxon>
        <taxon>Fungi</taxon>
        <taxon>Dikarya</taxon>
        <taxon>Ascomycota</taxon>
        <taxon>Pezizomycotina</taxon>
        <taxon>Dothideomycetes</taxon>
        <taxon>Dothideomycetes incertae sedis</taxon>
        <taxon>Botryosphaeriales</taxon>
        <taxon>Botryosphaeriaceae</taxon>
        <taxon>Lasiodiplodia</taxon>
    </lineage>
</organism>
<name>A0AA39YZ94_9PEZI</name>